<dbReference type="STRING" id="429727.VE26_03085"/>
<protein>
    <recommendedName>
        <fullName evidence="1">KTSC domain-containing protein</fullName>
    </recommendedName>
</protein>
<organism evidence="2 3">
    <name type="scientific">Devosia chinhatensis</name>
    <dbReference type="NCBI Taxonomy" id="429727"/>
    <lineage>
        <taxon>Bacteria</taxon>
        <taxon>Pseudomonadati</taxon>
        <taxon>Pseudomonadota</taxon>
        <taxon>Alphaproteobacteria</taxon>
        <taxon>Hyphomicrobiales</taxon>
        <taxon>Devosiaceae</taxon>
        <taxon>Devosia</taxon>
    </lineage>
</organism>
<dbReference type="Pfam" id="PF13619">
    <property type="entry name" value="KTSC"/>
    <property type="match status" value="1"/>
</dbReference>
<dbReference type="EMBL" id="JZEY01000054">
    <property type="protein sequence ID" value="KKB10225.1"/>
    <property type="molecule type" value="Genomic_DNA"/>
</dbReference>
<evidence type="ECO:0000259" key="1">
    <source>
        <dbReference type="Pfam" id="PF13619"/>
    </source>
</evidence>
<keyword evidence="3" id="KW-1185">Reference proteome</keyword>
<dbReference type="PATRIC" id="fig|429727.3.peg.643"/>
<proteinExistence type="predicted"/>
<feature type="domain" description="KTSC" evidence="1">
    <location>
        <begin position="4"/>
        <end position="61"/>
    </location>
</feature>
<reference evidence="2 3" key="1">
    <citation type="submission" date="2015-03" db="EMBL/GenBank/DDBJ databases">
        <authorList>
            <person name="Hassan Y."/>
            <person name="Lepp D."/>
            <person name="Li X.-Z."/>
            <person name="Zhou T."/>
        </authorList>
    </citation>
    <scope>NUCLEOTIDE SEQUENCE [LARGE SCALE GENOMIC DNA]</scope>
    <source>
        <strain evidence="2 3">IPL18</strain>
    </source>
</reference>
<dbReference type="AlphaFoldDB" id="A0A0F5FNT7"/>
<comment type="caution">
    <text evidence="2">The sequence shown here is derived from an EMBL/GenBank/DDBJ whole genome shotgun (WGS) entry which is preliminary data.</text>
</comment>
<dbReference type="InterPro" id="IPR025309">
    <property type="entry name" value="KTSC_dom"/>
</dbReference>
<accession>A0A0F5FNT7</accession>
<dbReference type="Proteomes" id="UP000033649">
    <property type="component" value="Unassembled WGS sequence"/>
</dbReference>
<evidence type="ECO:0000313" key="2">
    <source>
        <dbReference type="EMBL" id="KKB10225.1"/>
    </source>
</evidence>
<gene>
    <name evidence="2" type="ORF">VE26_03085</name>
</gene>
<sequence length="83" mass="9621">MPMSAAIRHHHYTPETAELSLWFGPEGRRYIYSDVPLAVYEGLRDAPSRGRYFNAVIRNRFACRLADPSALRNRRWQAIRSAS</sequence>
<dbReference type="OrthoDB" id="8450910at2"/>
<name>A0A0F5FNT7_9HYPH</name>
<evidence type="ECO:0000313" key="3">
    <source>
        <dbReference type="Proteomes" id="UP000033649"/>
    </source>
</evidence>